<dbReference type="PANTHER" id="PTHR10933:SF9">
    <property type="entry name" value="IMMUNOGLOBULIN-BINDING PROTEIN 1"/>
    <property type="match status" value="1"/>
</dbReference>
<organism evidence="3 4">
    <name type="scientific">Sphenodon punctatus</name>
    <name type="common">Tuatara</name>
    <name type="synonym">Hatteria punctata</name>
    <dbReference type="NCBI Taxonomy" id="8508"/>
    <lineage>
        <taxon>Eukaryota</taxon>
        <taxon>Metazoa</taxon>
        <taxon>Chordata</taxon>
        <taxon>Craniata</taxon>
        <taxon>Vertebrata</taxon>
        <taxon>Euteleostomi</taxon>
        <taxon>Lepidosauria</taxon>
        <taxon>Sphenodontia</taxon>
        <taxon>Sphenodontidae</taxon>
        <taxon>Sphenodon</taxon>
    </lineage>
</organism>
<evidence type="ECO:0000313" key="4">
    <source>
        <dbReference type="Proteomes" id="UP000694392"/>
    </source>
</evidence>
<protein>
    <recommendedName>
        <fullName evidence="5">Immunoglobulin-binding protein 1</fullName>
    </recommendedName>
</protein>
<name>A0A8D0G7K5_SPHPU</name>
<feature type="region of interest" description="Disordered" evidence="2">
    <location>
        <begin position="287"/>
        <end position="345"/>
    </location>
</feature>
<keyword evidence="4" id="KW-1185">Reference proteome</keyword>
<proteinExistence type="inferred from homology"/>
<dbReference type="GO" id="GO:0009966">
    <property type="term" value="P:regulation of signal transduction"/>
    <property type="evidence" value="ECO:0007669"/>
    <property type="project" value="InterPro"/>
</dbReference>
<dbReference type="InterPro" id="IPR038511">
    <property type="entry name" value="TAP42/TAP46-like_sf"/>
</dbReference>
<dbReference type="Pfam" id="PF04177">
    <property type="entry name" value="TAP42"/>
    <property type="match status" value="1"/>
</dbReference>
<dbReference type="FunFam" id="1.25.40.540:FF:000003">
    <property type="entry name" value="Immunoglobulin (CD79A)-binding protein 1"/>
    <property type="match status" value="1"/>
</dbReference>
<dbReference type="GeneTree" id="ENSGT00390000002414"/>
<reference evidence="3" key="1">
    <citation type="submission" date="2025-08" db="UniProtKB">
        <authorList>
            <consortium name="Ensembl"/>
        </authorList>
    </citation>
    <scope>IDENTIFICATION</scope>
</reference>
<dbReference type="Gene3D" id="1.25.40.540">
    <property type="entry name" value="TAP42-like family"/>
    <property type="match status" value="1"/>
</dbReference>
<dbReference type="GO" id="GO:0051721">
    <property type="term" value="F:protein phosphatase 2A binding"/>
    <property type="evidence" value="ECO:0007669"/>
    <property type="project" value="TreeGrafter"/>
</dbReference>
<dbReference type="GO" id="GO:0035303">
    <property type="term" value="P:regulation of dephosphorylation"/>
    <property type="evidence" value="ECO:0007669"/>
    <property type="project" value="TreeGrafter"/>
</dbReference>
<comment type="similarity">
    <text evidence="1">Belongs to the IGBP1/TAP42 family.</text>
</comment>
<dbReference type="PANTHER" id="PTHR10933">
    <property type="entry name" value="IMMUNOGLOBULIN-BINDING PROTEIN 1"/>
    <property type="match status" value="1"/>
</dbReference>
<feature type="compositionally biased region" description="Basic and acidic residues" evidence="2">
    <location>
        <begin position="308"/>
        <end position="335"/>
    </location>
</feature>
<evidence type="ECO:0000313" key="3">
    <source>
        <dbReference type="Ensembl" id="ENSSPUP00000002472.1"/>
    </source>
</evidence>
<accession>A0A8D0G7K5</accession>
<dbReference type="GO" id="GO:0005829">
    <property type="term" value="C:cytosol"/>
    <property type="evidence" value="ECO:0007669"/>
    <property type="project" value="TreeGrafter"/>
</dbReference>
<sequence length="345" mass="39110">MAADTIAAQAGEAEESPRLSELLESGWRLMDEVETSTEPSSGVPEVQRKVLRGIRLLEQASRGMAELQLFSHNEELEEIASADLRFMMVPALLGALIMKQGNQNKRMEHLQSARAYFMDFLKLCKDYKIGKFALPQMPANQDENEATGAGVGVCNPNLMAMASNRNAKIERYKQKKEVENRLASLKTLVESGQAEEEQVREFYMLHIQKWIGTCLEEIESIDQEMVILKSRDAFKQAQASHAPQPTRPPMKPFILTRDAVQAKVFGAGYPSLATMTVDDWYDQHRKQGVLPDQGIPPRSAELADEEQQQEKKVDEDDEKTLRNAREWDDWKDTHPRGYGNRKNMG</sequence>
<evidence type="ECO:0000256" key="2">
    <source>
        <dbReference type="SAM" id="MobiDB-lite"/>
    </source>
</evidence>
<dbReference type="Ensembl" id="ENSSPUT00000002618.1">
    <property type="protein sequence ID" value="ENSSPUP00000002472.1"/>
    <property type="gene ID" value="ENSSPUG00000001916.1"/>
</dbReference>
<dbReference type="InterPro" id="IPR007304">
    <property type="entry name" value="TAP46-like"/>
</dbReference>
<reference evidence="3" key="2">
    <citation type="submission" date="2025-09" db="UniProtKB">
        <authorList>
            <consortium name="Ensembl"/>
        </authorList>
    </citation>
    <scope>IDENTIFICATION</scope>
</reference>
<dbReference type="AlphaFoldDB" id="A0A8D0G7K5"/>
<dbReference type="Proteomes" id="UP000694392">
    <property type="component" value="Unplaced"/>
</dbReference>
<evidence type="ECO:0008006" key="5">
    <source>
        <dbReference type="Google" id="ProtNLM"/>
    </source>
</evidence>
<evidence type="ECO:0000256" key="1">
    <source>
        <dbReference type="ARBA" id="ARBA00034730"/>
    </source>
</evidence>
<dbReference type="OMA" id="EYELCEA"/>